<dbReference type="AlphaFoldDB" id="A0ABD3RJP1"/>
<accession>A0ABD3RJP1</accession>
<name>A0ABD3RJP1_9STRA</name>
<protein>
    <submittedName>
        <fullName evidence="2">Uncharacterized protein</fullName>
    </submittedName>
</protein>
<sequence>MWPCLLSSLRCEINTLSIWKTSTAKLTSKARPAEPINCKCEQKERRDIQHELLQMSFEMSKLQGLTEIVHKLSSTEPYLRTARRPETRNRILPITSQGLHRTAQTVGSSLLHRSGGDKSNGGRKSGEHTTKYWLETSSVEE</sequence>
<evidence type="ECO:0000313" key="2">
    <source>
        <dbReference type="EMBL" id="KAL3810731.1"/>
    </source>
</evidence>
<reference evidence="2 3" key="1">
    <citation type="submission" date="2024-10" db="EMBL/GenBank/DDBJ databases">
        <title>Updated reference genomes for cyclostephanoid diatoms.</title>
        <authorList>
            <person name="Roberts W.R."/>
            <person name="Alverson A.J."/>
        </authorList>
    </citation>
    <scope>NUCLEOTIDE SEQUENCE [LARGE SCALE GENOMIC DNA]</scope>
    <source>
        <strain evidence="2 3">AJA228-03</strain>
    </source>
</reference>
<proteinExistence type="predicted"/>
<comment type="caution">
    <text evidence="2">The sequence shown here is derived from an EMBL/GenBank/DDBJ whole genome shotgun (WGS) entry which is preliminary data.</text>
</comment>
<dbReference type="EMBL" id="JALLPB020000308">
    <property type="protein sequence ID" value="KAL3810731.1"/>
    <property type="molecule type" value="Genomic_DNA"/>
</dbReference>
<gene>
    <name evidence="2" type="ORF">ACHAXA_003341</name>
</gene>
<evidence type="ECO:0000313" key="3">
    <source>
        <dbReference type="Proteomes" id="UP001530377"/>
    </source>
</evidence>
<organism evidence="2 3">
    <name type="scientific">Cyclostephanos tholiformis</name>
    <dbReference type="NCBI Taxonomy" id="382380"/>
    <lineage>
        <taxon>Eukaryota</taxon>
        <taxon>Sar</taxon>
        <taxon>Stramenopiles</taxon>
        <taxon>Ochrophyta</taxon>
        <taxon>Bacillariophyta</taxon>
        <taxon>Coscinodiscophyceae</taxon>
        <taxon>Thalassiosirophycidae</taxon>
        <taxon>Stephanodiscales</taxon>
        <taxon>Stephanodiscaceae</taxon>
        <taxon>Cyclostephanos</taxon>
    </lineage>
</organism>
<feature type="region of interest" description="Disordered" evidence="1">
    <location>
        <begin position="82"/>
        <end position="141"/>
    </location>
</feature>
<feature type="compositionally biased region" description="Polar residues" evidence="1">
    <location>
        <begin position="94"/>
        <end position="108"/>
    </location>
</feature>
<dbReference type="Proteomes" id="UP001530377">
    <property type="component" value="Unassembled WGS sequence"/>
</dbReference>
<keyword evidence="3" id="KW-1185">Reference proteome</keyword>
<evidence type="ECO:0000256" key="1">
    <source>
        <dbReference type="SAM" id="MobiDB-lite"/>
    </source>
</evidence>